<name>W6U954_ECHGR</name>
<dbReference type="RefSeq" id="XP_024346208.1">
    <property type="nucleotide sequence ID" value="XM_024499379.1"/>
</dbReference>
<comment type="caution">
    <text evidence="2">The sequence shown here is derived from an EMBL/GenBank/DDBJ whole genome shotgun (WGS) entry which is preliminary data.</text>
</comment>
<sequence>MEDQSIRLANGQEISKKHLNKTKEEGDDERPYNVKNAPRVKLFTVCSLSQSTSHQTTTRTTIHCAHKGSEKKNKFMVSQTDFPPPVDQWHLAGTRAHPPPPPPPSPPQLL</sequence>
<dbReference type="AlphaFoldDB" id="W6U954"/>
<feature type="region of interest" description="Disordered" evidence="1">
    <location>
        <begin position="70"/>
        <end position="110"/>
    </location>
</feature>
<feature type="region of interest" description="Disordered" evidence="1">
    <location>
        <begin position="1"/>
        <end position="35"/>
    </location>
</feature>
<reference evidence="2 3" key="1">
    <citation type="journal article" date="2013" name="Nat. Genet.">
        <title>The genome of the hydatid tapeworm Echinococcus granulosus.</title>
        <authorList>
            <person name="Zheng H."/>
            <person name="Zhang W."/>
            <person name="Zhang L."/>
            <person name="Zhang Z."/>
            <person name="Li J."/>
            <person name="Lu G."/>
            <person name="Zhu Y."/>
            <person name="Wang Y."/>
            <person name="Huang Y."/>
            <person name="Liu J."/>
            <person name="Kang H."/>
            <person name="Chen J."/>
            <person name="Wang L."/>
            <person name="Chen A."/>
            <person name="Yu S."/>
            <person name="Gao Z."/>
            <person name="Jin L."/>
            <person name="Gu W."/>
            <person name="Wang Z."/>
            <person name="Zhao L."/>
            <person name="Shi B."/>
            <person name="Wen H."/>
            <person name="Lin R."/>
            <person name="Jones M.K."/>
            <person name="Brejova B."/>
            <person name="Vinar T."/>
            <person name="Zhao G."/>
            <person name="McManus D.P."/>
            <person name="Chen Z."/>
            <person name="Zhou Y."/>
            <person name="Wang S."/>
        </authorList>
    </citation>
    <scope>NUCLEOTIDE SEQUENCE [LARGE SCALE GENOMIC DNA]</scope>
</reference>
<dbReference type="GeneID" id="36345845"/>
<dbReference type="Proteomes" id="UP000019149">
    <property type="component" value="Unassembled WGS sequence"/>
</dbReference>
<feature type="compositionally biased region" description="Basic and acidic residues" evidence="1">
    <location>
        <begin position="21"/>
        <end position="32"/>
    </location>
</feature>
<evidence type="ECO:0000313" key="2">
    <source>
        <dbReference type="EMBL" id="EUB55012.1"/>
    </source>
</evidence>
<accession>W6U954</accession>
<organism evidence="2 3">
    <name type="scientific">Echinococcus granulosus</name>
    <name type="common">Hydatid tapeworm</name>
    <dbReference type="NCBI Taxonomy" id="6210"/>
    <lineage>
        <taxon>Eukaryota</taxon>
        <taxon>Metazoa</taxon>
        <taxon>Spiralia</taxon>
        <taxon>Lophotrochozoa</taxon>
        <taxon>Platyhelminthes</taxon>
        <taxon>Cestoda</taxon>
        <taxon>Eucestoda</taxon>
        <taxon>Cyclophyllidea</taxon>
        <taxon>Taeniidae</taxon>
        <taxon>Echinococcus</taxon>
        <taxon>Echinococcus granulosus group</taxon>
    </lineage>
</organism>
<gene>
    <name evidence="2" type="ORF">EGR_10130</name>
</gene>
<evidence type="ECO:0000256" key="1">
    <source>
        <dbReference type="SAM" id="MobiDB-lite"/>
    </source>
</evidence>
<dbReference type="CTD" id="36345845"/>
<keyword evidence="3" id="KW-1185">Reference proteome</keyword>
<evidence type="ECO:0000313" key="3">
    <source>
        <dbReference type="Proteomes" id="UP000019149"/>
    </source>
</evidence>
<dbReference type="KEGG" id="egl:EGR_10130"/>
<dbReference type="EMBL" id="APAU02000192">
    <property type="protein sequence ID" value="EUB55012.1"/>
    <property type="molecule type" value="Genomic_DNA"/>
</dbReference>
<proteinExistence type="predicted"/>
<feature type="compositionally biased region" description="Pro residues" evidence="1">
    <location>
        <begin position="97"/>
        <end position="110"/>
    </location>
</feature>
<protein>
    <submittedName>
        <fullName evidence="2">Uncharacterized protein</fullName>
    </submittedName>
</protein>